<dbReference type="OrthoDB" id="5427804at2759"/>
<dbReference type="Proteomes" id="UP000276215">
    <property type="component" value="Unassembled WGS sequence"/>
</dbReference>
<evidence type="ECO:0000313" key="2">
    <source>
        <dbReference type="EMBL" id="RPB03457.1"/>
    </source>
</evidence>
<proteinExistence type="predicted"/>
<name>A0A3N4JYX4_9PEZI</name>
<evidence type="ECO:0000259" key="1">
    <source>
        <dbReference type="Pfam" id="PF03184"/>
    </source>
</evidence>
<evidence type="ECO:0000313" key="3">
    <source>
        <dbReference type="Proteomes" id="UP000276215"/>
    </source>
</evidence>
<dbReference type="AlphaFoldDB" id="A0A3N4JYX4"/>
<protein>
    <recommendedName>
        <fullName evidence="1">DDE-1 domain-containing protein</fullName>
    </recommendedName>
</protein>
<dbReference type="STRING" id="1336337.A0A3N4JYX4"/>
<dbReference type="EMBL" id="ML120362">
    <property type="protein sequence ID" value="RPB03457.1"/>
    <property type="molecule type" value="Genomic_DNA"/>
</dbReference>
<sequence length="199" mass="22798">MNETLFTKFILKYLVPLFGKQRALFIFDWFRTHLTPQVFQTCRDHHITPSLIPAGTTPLTQPLDVAMNKPFKGLIKEFIKELREKKEATEDIEKWSVSQHRVVTTEAVGRAWEEWYKPGSQSQQKIVIQSFHDTGIALPVDGSCDHELNIKGFTPGELVVGDWTRSEEEMGYGVTETENSELLPTDTGNNTVEFRLLDE</sequence>
<reference evidence="2 3" key="1">
    <citation type="journal article" date="2018" name="Nat. Ecol. Evol.">
        <title>Pezizomycetes genomes reveal the molecular basis of ectomycorrhizal truffle lifestyle.</title>
        <authorList>
            <person name="Murat C."/>
            <person name="Payen T."/>
            <person name="Noel B."/>
            <person name="Kuo A."/>
            <person name="Morin E."/>
            <person name="Chen J."/>
            <person name="Kohler A."/>
            <person name="Krizsan K."/>
            <person name="Balestrini R."/>
            <person name="Da Silva C."/>
            <person name="Montanini B."/>
            <person name="Hainaut M."/>
            <person name="Levati E."/>
            <person name="Barry K.W."/>
            <person name="Belfiori B."/>
            <person name="Cichocki N."/>
            <person name="Clum A."/>
            <person name="Dockter R.B."/>
            <person name="Fauchery L."/>
            <person name="Guy J."/>
            <person name="Iotti M."/>
            <person name="Le Tacon F."/>
            <person name="Lindquist E.A."/>
            <person name="Lipzen A."/>
            <person name="Malagnac F."/>
            <person name="Mello A."/>
            <person name="Molinier V."/>
            <person name="Miyauchi S."/>
            <person name="Poulain J."/>
            <person name="Riccioni C."/>
            <person name="Rubini A."/>
            <person name="Sitrit Y."/>
            <person name="Splivallo R."/>
            <person name="Traeger S."/>
            <person name="Wang M."/>
            <person name="Zifcakova L."/>
            <person name="Wipf D."/>
            <person name="Zambonelli A."/>
            <person name="Paolocci F."/>
            <person name="Nowrousian M."/>
            <person name="Ottonello S."/>
            <person name="Baldrian P."/>
            <person name="Spatafora J.W."/>
            <person name="Henrissat B."/>
            <person name="Nagy L.G."/>
            <person name="Aury J.M."/>
            <person name="Wincker P."/>
            <person name="Grigoriev I.V."/>
            <person name="Bonfante P."/>
            <person name="Martin F.M."/>
        </authorList>
    </citation>
    <scope>NUCLEOTIDE SEQUENCE [LARGE SCALE GENOMIC DNA]</scope>
    <source>
        <strain evidence="2 3">120613-1</strain>
    </source>
</reference>
<gene>
    <name evidence="2" type="ORF">L873DRAFT_163917</name>
</gene>
<organism evidence="2 3">
    <name type="scientific">Choiromyces venosus 120613-1</name>
    <dbReference type="NCBI Taxonomy" id="1336337"/>
    <lineage>
        <taxon>Eukaryota</taxon>
        <taxon>Fungi</taxon>
        <taxon>Dikarya</taxon>
        <taxon>Ascomycota</taxon>
        <taxon>Pezizomycotina</taxon>
        <taxon>Pezizomycetes</taxon>
        <taxon>Pezizales</taxon>
        <taxon>Tuberaceae</taxon>
        <taxon>Choiromyces</taxon>
    </lineage>
</organism>
<dbReference type="Pfam" id="PF03184">
    <property type="entry name" value="DDE_1"/>
    <property type="match status" value="1"/>
</dbReference>
<dbReference type="InterPro" id="IPR004875">
    <property type="entry name" value="DDE_SF_endonuclease_dom"/>
</dbReference>
<dbReference type="GO" id="GO:0003676">
    <property type="term" value="F:nucleic acid binding"/>
    <property type="evidence" value="ECO:0007669"/>
    <property type="project" value="InterPro"/>
</dbReference>
<accession>A0A3N4JYX4</accession>
<feature type="domain" description="DDE-1" evidence="1">
    <location>
        <begin position="1"/>
        <end position="74"/>
    </location>
</feature>
<keyword evidence="3" id="KW-1185">Reference proteome</keyword>